<evidence type="ECO:0000256" key="1">
    <source>
        <dbReference type="SAM" id="SignalP"/>
    </source>
</evidence>
<dbReference type="Proteomes" id="UP001629113">
    <property type="component" value="Unassembled WGS sequence"/>
</dbReference>
<sequence>MQFSFTTLVAFTGFCATVFGSPIVEVQALKARTDTDVKSLMVDLYVGIQIQTKIINETIDGIDEHCTAAQNASAQATISASVEIILSSINESKDACSAVSNSDEDDSSDSISEEDELVIKAYAELVIYECAGTFLKVDACFGEEFSQGLLVTILDALKGLFASLDLIIAGVLDLALGLIDGLLETVLSFVGSTLNFLFGGWGHCGHCS</sequence>
<evidence type="ECO:0000313" key="3">
    <source>
        <dbReference type="Proteomes" id="UP001629113"/>
    </source>
</evidence>
<organism evidence="2 3">
    <name type="scientific">Phlyctema vagabunda</name>
    <dbReference type="NCBI Taxonomy" id="108571"/>
    <lineage>
        <taxon>Eukaryota</taxon>
        <taxon>Fungi</taxon>
        <taxon>Dikarya</taxon>
        <taxon>Ascomycota</taxon>
        <taxon>Pezizomycotina</taxon>
        <taxon>Leotiomycetes</taxon>
        <taxon>Helotiales</taxon>
        <taxon>Dermateaceae</taxon>
        <taxon>Phlyctema</taxon>
    </lineage>
</organism>
<keyword evidence="1" id="KW-0732">Signal</keyword>
<name>A0ABR4PE06_9HELO</name>
<feature type="chain" id="PRO_5046854345" evidence="1">
    <location>
        <begin position="21"/>
        <end position="208"/>
    </location>
</feature>
<reference evidence="2 3" key="1">
    <citation type="submission" date="2024-06" db="EMBL/GenBank/DDBJ databases">
        <title>Complete genome of Phlyctema vagabunda strain 19-DSS-EL-015.</title>
        <authorList>
            <person name="Fiorenzani C."/>
        </authorList>
    </citation>
    <scope>NUCLEOTIDE SEQUENCE [LARGE SCALE GENOMIC DNA]</scope>
    <source>
        <strain evidence="2 3">19-DSS-EL-015</strain>
    </source>
</reference>
<comment type="caution">
    <text evidence="2">The sequence shown here is derived from an EMBL/GenBank/DDBJ whole genome shotgun (WGS) entry which is preliminary data.</text>
</comment>
<keyword evidence="3" id="KW-1185">Reference proteome</keyword>
<gene>
    <name evidence="2" type="ORF">PVAG01_07959</name>
</gene>
<dbReference type="EMBL" id="JBFCZG010000006">
    <property type="protein sequence ID" value="KAL3421514.1"/>
    <property type="molecule type" value="Genomic_DNA"/>
</dbReference>
<evidence type="ECO:0000313" key="2">
    <source>
        <dbReference type="EMBL" id="KAL3421514.1"/>
    </source>
</evidence>
<proteinExistence type="predicted"/>
<feature type="signal peptide" evidence="1">
    <location>
        <begin position="1"/>
        <end position="20"/>
    </location>
</feature>
<accession>A0ABR4PE06</accession>
<protein>
    <submittedName>
        <fullName evidence="2">Uncharacterized protein</fullName>
    </submittedName>
</protein>